<reference evidence="4" key="1">
    <citation type="journal article" date="2019" name="Int. J. Syst. Evol. Microbiol.">
        <title>The Global Catalogue of Microorganisms (GCM) 10K type strain sequencing project: providing services to taxonomists for standard genome sequencing and annotation.</title>
        <authorList>
            <consortium name="The Broad Institute Genomics Platform"/>
            <consortium name="The Broad Institute Genome Sequencing Center for Infectious Disease"/>
            <person name="Wu L."/>
            <person name="Ma J."/>
        </authorList>
    </citation>
    <scope>NUCLEOTIDE SEQUENCE [LARGE SCALE GENOMIC DNA]</scope>
    <source>
        <strain evidence="4">JCM 16578</strain>
    </source>
</reference>
<name>A0ABP7KE43_9ACTN</name>
<dbReference type="Proteomes" id="UP001501563">
    <property type="component" value="Unassembled WGS sequence"/>
</dbReference>
<accession>A0ABP7KE43</accession>
<feature type="region of interest" description="Disordered" evidence="1">
    <location>
        <begin position="1"/>
        <end position="50"/>
    </location>
</feature>
<keyword evidence="4" id="KW-1185">Reference proteome</keyword>
<sequence>MADDGPYLTNRTNQTDIAGRNRQTEKSRSTQADRFRRTGSDRPTDENLTGVGMGKAVRVRVRARALVRRVRAAMREEAGMVTSEYAMGVIAAVAFAAVLYKVVTSGQVSGELQDIVKRALDVRM</sequence>
<proteinExistence type="predicted"/>
<dbReference type="InterPro" id="IPR025338">
    <property type="entry name" value="DUF4244"/>
</dbReference>
<protein>
    <recommendedName>
        <fullName evidence="5">DUF4244 domain-containing protein</fullName>
    </recommendedName>
</protein>
<dbReference type="EMBL" id="BAAAZA010000011">
    <property type="protein sequence ID" value="GAA3872863.1"/>
    <property type="molecule type" value="Genomic_DNA"/>
</dbReference>
<keyword evidence="2" id="KW-0812">Transmembrane</keyword>
<evidence type="ECO:0000313" key="4">
    <source>
        <dbReference type="Proteomes" id="UP001501563"/>
    </source>
</evidence>
<evidence type="ECO:0008006" key="5">
    <source>
        <dbReference type="Google" id="ProtNLM"/>
    </source>
</evidence>
<feature type="transmembrane region" description="Helical" evidence="2">
    <location>
        <begin position="85"/>
        <end position="103"/>
    </location>
</feature>
<keyword evidence="2" id="KW-1133">Transmembrane helix</keyword>
<keyword evidence="2" id="KW-0472">Membrane</keyword>
<comment type="caution">
    <text evidence="3">The sequence shown here is derived from an EMBL/GenBank/DDBJ whole genome shotgun (WGS) entry which is preliminary data.</text>
</comment>
<evidence type="ECO:0000313" key="3">
    <source>
        <dbReference type="EMBL" id="GAA3872863.1"/>
    </source>
</evidence>
<feature type="compositionally biased region" description="Basic and acidic residues" evidence="1">
    <location>
        <begin position="22"/>
        <end position="45"/>
    </location>
</feature>
<gene>
    <name evidence="3" type="ORF">GCM10022207_43040</name>
</gene>
<dbReference type="Pfam" id="PF14029">
    <property type="entry name" value="DUF4244"/>
    <property type="match status" value="1"/>
</dbReference>
<evidence type="ECO:0000256" key="2">
    <source>
        <dbReference type="SAM" id="Phobius"/>
    </source>
</evidence>
<organism evidence="3 4">
    <name type="scientific">Streptomyces lannensis</name>
    <dbReference type="NCBI Taxonomy" id="766498"/>
    <lineage>
        <taxon>Bacteria</taxon>
        <taxon>Bacillati</taxon>
        <taxon>Actinomycetota</taxon>
        <taxon>Actinomycetes</taxon>
        <taxon>Kitasatosporales</taxon>
        <taxon>Streptomycetaceae</taxon>
        <taxon>Streptomyces</taxon>
    </lineage>
</organism>
<evidence type="ECO:0000256" key="1">
    <source>
        <dbReference type="SAM" id="MobiDB-lite"/>
    </source>
</evidence>